<name>A0ABN7VIT0_GIGMA</name>
<evidence type="ECO:0000313" key="2">
    <source>
        <dbReference type="Proteomes" id="UP000789901"/>
    </source>
</evidence>
<organism evidence="1 2">
    <name type="scientific">Gigaspora margarita</name>
    <dbReference type="NCBI Taxonomy" id="4874"/>
    <lineage>
        <taxon>Eukaryota</taxon>
        <taxon>Fungi</taxon>
        <taxon>Fungi incertae sedis</taxon>
        <taxon>Mucoromycota</taxon>
        <taxon>Glomeromycotina</taxon>
        <taxon>Glomeromycetes</taxon>
        <taxon>Diversisporales</taxon>
        <taxon>Gigasporaceae</taxon>
        <taxon>Gigaspora</taxon>
    </lineage>
</organism>
<feature type="non-terminal residue" evidence="1">
    <location>
        <position position="1"/>
    </location>
</feature>
<dbReference type="EMBL" id="CAJVQB010015730">
    <property type="protein sequence ID" value="CAG8776255.1"/>
    <property type="molecule type" value="Genomic_DNA"/>
</dbReference>
<sequence>TALHTYKNGLYLQADIEKKLTQLLANCEQNSNYGYGLHLFKQYYKQAHTKLQEYDSQLRKSYILFIVTNLISCVYEKIYQVSKLGYINILAFFESLKH</sequence>
<accession>A0ABN7VIT0</accession>
<protein>
    <submittedName>
        <fullName evidence="1">20242_t:CDS:1</fullName>
    </submittedName>
</protein>
<keyword evidence="2" id="KW-1185">Reference proteome</keyword>
<evidence type="ECO:0000313" key="1">
    <source>
        <dbReference type="EMBL" id="CAG8776255.1"/>
    </source>
</evidence>
<comment type="caution">
    <text evidence="1">The sequence shown here is derived from an EMBL/GenBank/DDBJ whole genome shotgun (WGS) entry which is preliminary data.</text>
</comment>
<gene>
    <name evidence="1" type="ORF">GMARGA_LOCUS19105</name>
</gene>
<dbReference type="Proteomes" id="UP000789901">
    <property type="component" value="Unassembled WGS sequence"/>
</dbReference>
<proteinExistence type="predicted"/>
<reference evidence="1 2" key="1">
    <citation type="submission" date="2021-06" db="EMBL/GenBank/DDBJ databases">
        <authorList>
            <person name="Kallberg Y."/>
            <person name="Tangrot J."/>
            <person name="Rosling A."/>
        </authorList>
    </citation>
    <scope>NUCLEOTIDE SEQUENCE [LARGE SCALE GENOMIC DNA]</scope>
    <source>
        <strain evidence="1 2">120-4 pot B 10/14</strain>
    </source>
</reference>